<gene>
    <name evidence="2" type="ORF">DB31_3829</name>
</gene>
<keyword evidence="2" id="KW-0378">Hydrolase</keyword>
<dbReference type="GO" id="GO:0016787">
    <property type="term" value="F:hydrolase activity"/>
    <property type="evidence" value="ECO:0007669"/>
    <property type="project" value="UniProtKB-KW"/>
</dbReference>
<evidence type="ECO:0000313" key="2">
    <source>
        <dbReference type="EMBL" id="KFE62715.1"/>
    </source>
</evidence>
<dbReference type="Gene3D" id="3.60.15.10">
    <property type="entry name" value="Ribonuclease Z/Hydroxyacylglutathione hydrolase-like"/>
    <property type="match status" value="1"/>
</dbReference>
<dbReference type="PROSITE" id="PS51257">
    <property type="entry name" value="PROKAR_LIPOPROTEIN"/>
    <property type="match status" value="1"/>
</dbReference>
<dbReference type="PANTHER" id="PTHR43546:SF3">
    <property type="entry name" value="UPF0173 METAL-DEPENDENT HYDROLASE MJ1163"/>
    <property type="match status" value="1"/>
</dbReference>
<accession>A0A085W4V2</accession>
<dbReference type="InterPro" id="IPR036866">
    <property type="entry name" value="RibonucZ/Hydroxyglut_hydro"/>
</dbReference>
<protein>
    <submittedName>
        <fullName evidence="2">Metal-dependent hydrolase</fullName>
    </submittedName>
</protein>
<dbReference type="OrthoDB" id="9789133at2"/>
<dbReference type="EMBL" id="JMCB01000020">
    <property type="protein sequence ID" value="KFE62715.1"/>
    <property type="molecule type" value="Genomic_DNA"/>
</dbReference>
<dbReference type="Pfam" id="PF13483">
    <property type="entry name" value="Lactamase_B_3"/>
    <property type="match status" value="1"/>
</dbReference>
<sequence>MRSVRSLALGIVLTLSACTSSPEVVDPPSEPTLSGDAVATSQGDLIIHPVNHATFVMQWQGKLFYVDPVGGAERFTGLPAPQVIFITDIHGDHLSADTLKALVQTDTVIIAPQAVKDMLPAELQAVTQVLANGATTSVAGVGVEAIPMYNLTADRLQYHTKGRGNGYVLTMGGKRIYIAGDTEDIPEMRQLRDIEVAFIPMNLPFTMTVEQAADAVREFKPKIVYPYHFRGSDMDAFTRLVGTDAGVEVRVRNWY</sequence>
<reference evidence="2 3" key="1">
    <citation type="submission" date="2014-04" db="EMBL/GenBank/DDBJ databases">
        <title>Genome assembly of Hyalangium minutum DSM 14724.</title>
        <authorList>
            <person name="Sharma G."/>
            <person name="Subramanian S."/>
        </authorList>
    </citation>
    <scope>NUCLEOTIDE SEQUENCE [LARGE SCALE GENOMIC DNA]</scope>
    <source>
        <strain evidence="2 3">DSM 14724</strain>
    </source>
</reference>
<keyword evidence="3" id="KW-1185">Reference proteome</keyword>
<dbReference type="InterPro" id="IPR050114">
    <property type="entry name" value="UPF0173_UPF0282_UlaG_hydrolase"/>
</dbReference>
<evidence type="ECO:0000256" key="1">
    <source>
        <dbReference type="SAM" id="SignalP"/>
    </source>
</evidence>
<keyword evidence="1" id="KW-0732">Signal</keyword>
<evidence type="ECO:0000313" key="3">
    <source>
        <dbReference type="Proteomes" id="UP000028725"/>
    </source>
</evidence>
<dbReference type="SUPFAM" id="SSF56281">
    <property type="entry name" value="Metallo-hydrolase/oxidoreductase"/>
    <property type="match status" value="1"/>
</dbReference>
<feature type="signal peptide" evidence="1">
    <location>
        <begin position="1"/>
        <end position="17"/>
    </location>
</feature>
<dbReference type="Proteomes" id="UP000028725">
    <property type="component" value="Unassembled WGS sequence"/>
</dbReference>
<proteinExistence type="predicted"/>
<feature type="chain" id="PRO_5001799396" evidence="1">
    <location>
        <begin position="18"/>
        <end position="255"/>
    </location>
</feature>
<dbReference type="PATRIC" id="fig|394096.3.peg.7565"/>
<dbReference type="AlphaFoldDB" id="A0A085W4V2"/>
<dbReference type="PANTHER" id="PTHR43546">
    <property type="entry name" value="UPF0173 METAL-DEPENDENT HYDROLASE MJ1163-RELATED"/>
    <property type="match status" value="1"/>
</dbReference>
<dbReference type="RefSeq" id="WP_044196997.1">
    <property type="nucleotide sequence ID" value="NZ_JMCB01000020.1"/>
</dbReference>
<organism evidence="2 3">
    <name type="scientific">Hyalangium minutum</name>
    <dbReference type="NCBI Taxonomy" id="394096"/>
    <lineage>
        <taxon>Bacteria</taxon>
        <taxon>Pseudomonadati</taxon>
        <taxon>Myxococcota</taxon>
        <taxon>Myxococcia</taxon>
        <taxon>Myxococcales</taxon>
        <taxon>Cystobacterineae</taxon>
        <taxon>Archangiaceae</taxon>
        <taxon>Hyalangium</taxon>
    </lineage>
</organism>
<name>A0A085W4V2_9BACT</name>
<comment type="caution">
    <text evidence="2">The sequence shown here is derived from an EMBL/GenBank/DDBJ whole genome shotgun (WGS) entry which is preliminary data.</text>
</comment>